<sequence>MALFLRELLAAGRSAATLRSFGMDLLRWWRFLRAVDVCWARASRVEARDFSCWIRLTVKQQRPAASSGGAVWTSGIAGAPNSITGKPALRDGYAAPTVAHSETVLRGFYDFHRDTGTGPILNPFPLDPSRRSRRAHAHRNPMDGWARERVGALPADGAAADSPSSSRSAVQRAVRSTRVEPDRALVAIWISTGVRAAELLGVRVRYRSGPATDHRGAQGNPRTSAGSRVSGCVRVAAVVSGGAARPDSRRTHPACVLEAAAITTTVELPCGASDVRARQRRAQLGLEAAQPPGGSRRPPRWLTWMLRSPWRWLWRCAASSRSRSCCTRITAASTHLSTARAVRP</sequence>
<comment type="caution">
    <text evidence="2">The sequence shown here is derived from an EMBL/GenBank/DDBJ whole genome shotgun (WGS) entry which is preliminary data.</text>
</comment>
<evidence type="ECO:0000313" key="3">
    <source>
        <dbReference type="Proteomes" id="UP000554965"/>
    </source>
</evidence>
<evidence type="ECO:0000256" key="1">
    <source>
        <dbReference type="SAM" id="MobiDB-lite"/>
    </source>
</evidence>
<evidence type="ECO:0000313" key="2">
    <source>
        <dbReference type="EMBL" id="SOJ57630.1"/>
    </source>
</evidence>
<keyword evidence="3" id="KW-1185">Reference proteome</keyword>
<feature type="region of interest" description="Disordered" evidence="1">
    <location>
        <begin position="155"/>
        <end position="174"/>
    </location>
</feature>
<gene>
    <name evidence="2" type="ORF">MSIMFB_05107</name>
</gene>
<proteinExistence type="predicted"/>
<feature type="region of interest" description="Disordered" evidence="1">
    <location>
        <begin position="120"/>
        <end position="141"/>
    </location>
</feature>
<name>A0A7Z7IPU5_9MYCO</name>
<organism evidence="2 3">
    <name type="scientific">Mycobacterium simulans</name>
    <dbReference type="NCBI Taxonomy" id="627089"/>
    <lineage>
        <taxon>Bacteria</taxon>
        <taxon>Bacillati</taxon>
        <taxon>Actinomycetota</taxon>
        <taxon>Actinomycetes</taxon>
        <taxon>Mycobacteriales</taxon>
        <taxon>Mycobacteriaceae</taxon>
        <taxon>Mycobacterium</taxon>
    </lineage>
</organism>
<reference evidence="2 3" key="1">
    <citation type="submission" date="2017-10" db="EMBL/GenBank/DDBJ databases">
        <authorList>
            <consortium name="Urmite Genomes"/>
        </authorList>
    </citation>
    <scope>NUCLEOTIDE SEQUENCE [LARGE SCALE GENOMIC DNA]</scope>
    <source>
        <strain evidence="2 3">FB-527</strain>
    </source>
</reference>
<dbReference type="AlphaFoldDB" id="A0A7Z7IPU5"/>
<dbReference type="Proteomes" id="UP000554965">
    <property type="component" value="Unassembled WGS sequence"/>
</dbReference>
<evidence type="ECO:0008006" key="4">
    <source>
        <dbReference type="Google" id="ProtNLM"/>
    </source>
</evidence>
<protein>
    <recommendedName>
        <fullName evidence="4">Phage integrase family protein</fullName>
    </recommendedName>
</protein>
<dbReference type="EMBL" id="OCTY01000002">
    <property type="protein sequence ID" value="SOJ57630.1"/>
    <property type="molecule type" value="Genomic_DNA"/>
</dbReference>
<accession>A0A7Z7IPU5</accession>